<evidence type="ECO:0000259" key="5">
    <source>
        <dbReference type="PROSITE" id="PS50110"/>
    </source>
</evidence>
<proteinExistence type="predicted"/>
<keyword evidence="7" id="KW-1185">Reference proteome</keyword>
<dbReference type="GO" id="GO:0000155">
    <property type="term" value="F:phosphorelay sensor kinase activity"/>
    <property type="evidence" value="ECO:0007669"/>
    <property type="project" value="InterPro"/>
</dbReference>
<evidence type="ECO:0000313" key="6">
    <source>
        <dbReference type="EMBL" id="CAD8181695.1"/>
    </source>
</evidence>
<evidence type="ECO:0000259" key="4">
    <source>
        <dbReference type="PROSITE" id="PS50109"/>
    </source>
</evidence>
<dbReference type="Proteomes" id="UP000683925">
    <property type="component" value="Unassembled WGS sequence"/>
</dbReference>
<dbReference type="SMART" id="SM00388">
    <property type="entry name" value="HisKA"/>
    <property type="match status" value="1"/>
</dbReference>
<dbReference type="Pfam" id="PF02518">
    <property type="entry name" value="HATPase_c"/>
    <property type="match status" value="1"/>
</dbReference>
<feature type="transmembrane region" description="Helical" evidence="3">
    <location>
        <begin position="20"/>
        <end position="39"/>
    </location>
</feature>
<sequence length="885" mass="102598">MMIKEKQKIRNQFHCYTKDYSITLFFLFQLIINILAITYDARRQLYSVVICSINGFLALQQLILPKEKAILYQQICILVSKVATIVLIIIVGPDLSILIIALFERLDLITSGKGTFKQFDHILLRFITLIIMIFNFNLFLTITLAYTILIEINKLILERSTQNKQLQYNTTSSYQNTIKASDQEWNYRLNLIPQCFLVINLPSLKVTYKNNYLYTYFKQCYENDDQLDELILHKLQFSVIQDRIDKIKQLFDKPKINQRQVKKQQIWQYKSDSISLQQQSPQQKQEQSKGGDSLEFLTTSQYSIFDILTNLKQNTVSDQQKINSHVEIYSDQSWQSITINYNYSFSPKKLQLSGQIIFSEQEGEVLLTLTDISKQNELQELISNSEFKSKIIESFSHELRTPLNSALNFLVSCHYDKDVQEQIKEDYLQPAINSLKLQSYIISDIIDLSQISTNNFIQSVSEFSIRRLLNEIIFLFKTQFEMKRIELKINLLECTTSKFTSDYLRLIQIIVNLLQNSLKFSSEGVVVLQLTTTQNQGLRVCVSDQGIGIENDHLNQLQLLLQNIEQYKDIQLNKTWQGFGLLISAILVNQLAPKENKFLQIHSSGQYQGSQVWFYVENQHRIERPRQNTLRQSSSRFQSSHDEQIFNLEINCAIFQATDLSNIAFSKQSNQCGKKKEFVKNDFNCTDSQSFESLQFKYGQLSPLSPSLITDKLFKYSKQDDFQNNHQVLNLKTIFQAEIKEDQQFLKTFQKKKRCSCQNLLSVDDEIFNQKSIQILLAKLGFDVILAFNGAEAIRIVEEAIPCSPKCQLFTIILMDYQMPIMDGCTATTRLIEMMNKKLIPKIHIIGLTAFTNATDISNCIKAGMSDVLSKPLNLKELKEILTLI</sequence>
<keyword evidence="3" id="KW-0812">Transmembrane</keyword>
<dbReference type="OMA" id="INCAIFQ"/>
<dbReference type="InterPro" id="IPR001789">
    <property type="entry name" value="Sig_transdc_resp-reg_receiver"/>
</dbReference>
<dbReference type="InterPro" id="IPR050956">
    <property type="entry name" value="2C_system_His_kinase"/>
</dbReference>
<feature type="transmembrane region" description="Helical" evidence="3">
    <location>
        <begin position="76"/>
        <end position="103"/>
    </location>
</feature>
<feature type="transmembrane region" description="Helical" evidence="3">
    <location>
        <begin position="123"/>
        <end position="149"/>
    </location>
</feature>
<dbReference type="InterPro" id="IPR005467">
    <property type="entry name" value="His_kinase_dom"/>
</dbReference>
<dbReference type="SMART" id="SM00448">
    <property type="entry name" value="REC"/>
    <property type="match status" value="1"/>
</dbReference>
<evidence type="ECO:0000256" key="2">
    <source>
        <dbReference type="PROSITE-ProRule" id="PRU00169"/>
    </source>
</evidence>
<feature type="domain" description="Histidine kinase" evidence="4">
    <location>
        <begin position="394"/>
        <end position="620"/>
    </location>
</feature>
<keyword evidence="3" id="KW-0472">Membrane</keyword>
<feature type="domain" description="Response regulatory" evidence="5">
    <location>
        <begin position="759"/>
        <end position="885"/>
    </location>
</feature>
<evidence type="ECO:0000256" key="1">
    <source>
        <dbReference type="ARBA" id="ARBA00022553"/>
    </source>
</evidence>
<feature type="modified residue" description="4-aspartylphosphate" evidence="2">
    <location>
        <position position="816"/>
    </location>
</feature>
<dbReference type="EMBL" id="CAJJDP010000076">
    <property type="protein sequence ID" value="CAD8181695.1"/>
    <property type="molecule type" value="Genomic_DNA"/>
</dbReference>
<dbReference type="CDD" id="cd00082">
    <property type="entry name" value="HisKA"/>
    <property type="match status" value="1"/>
</dbReference>
<dbReference type="PROSITE" id="PS50110">
    <property type="entry name" value="RESPONSE_REGULATORY"/>
    <property type="match status" value="1"/>
</dbReference>
<dbReference type="PANTHER" id="PTHR43719">
    <property type="entry name" value="TWO-COMPONENT HISTIDINE KINASE"/>
    <property type="match status" value="1"/>
</dbReference>
<gene>
    <name evidence="6" type="ORF">POCTA_138.1.T0770174</name>
</gene>
<accession>A0A8S1W037</accession>
<dbReference type="OrthoDB" id="293704at2759"/>
<protein>
    <submittedName>
        <fullName evidence="6">Uncharacterized protein</fullName>
    </submittedName>
</protein>
<organism evidence="6 7">
    <name type="scientific">Paramecium octaurelia</name>
    <dbReference type="NCBI Taxonomy" id="43137"/>
    <lineage>
        <taxon>Eukaryota</taxon>
        <taxon>Sar</taxon>
        <taxon>Alveolata</taxon>
        <taxon>Ciliophora</taxon>
        <taxon>Intramacronucleata</taxon>
        <taxon>Oligohymenophorea</taxon>
        <taxon>Peniculida</taxon>
        <taxon>Parameciidae</taxon>
        <taxon>Paramecium</taxon>
    </lineage>
</organism>
<dbReference type="Pfam" id="PF00072">
    <property type="entry name" value="Response_reg"/>
    <property type="match status" value="1"/>
</dbReference>
<dbReference type="PROSITE" id="PS50109">
    <property type="entry name" value="HIS_KIN"/>
    <property type="match status" value="1"/>
</dbReference>
<evidence type="ECO:0000256" key="3">
    <source>
        <dbReference type="SAM" id="Phobius"/>
    </source>
</evidence>
<reference evidence="6" key="1">
    <citation type="submission" date="2021-01" db="EMBL/GenBank/DDBJ databases">
        <authorList>
            <consortium name="Genoscope - CEA"/>
            <person name="William W."/>
        </authorList>
    </citation>
    <scope>NUCLEOTIDE SEQUENCE</scope>
</reference>
<keyword evidence="3" id="KW-1133">Transmembrane helix</keyword>
<comment type="caution">
    <text evidence="6">The sequence shown here is derived from an EMBL/GenBank/DDBJ whole genome shotgun (WGS) entry which is preliminary data.</text>
</comment>
<dbReference type="Pfam" id="PF00512">
    <property type="entry name" value="HisKA"/>
    <property type="match status" value="1"/>
</dbReference>
<dbReference type="CDD" id="cd17546">
    <property type="entry name" value="REC_hyHK_CKI1_RcsC-like"/>
    <property type="match status" value="1"/>
</dbReference>
<dbReference type="InterPro" id="IPR003594">
    <property type="entry name" value="HATPase_dom"/>
</dbReference>
<dbReference type="SMART" id="SM00387">
    <property type="entry name" value="HATPase_c"/>
    <property type="match status" value="1"/>
</dbReference>
<dbReference type="PANTHER" id="PTHR43719:SF28">
    <property type="entry name" value="PEROXIDE STRESS-ACTIVATED HISTIDINE KINASE MAK1-RELATED"/>
    <property type="match status" value="1"/>
</dbReference>
<dbReference type="InterPro" id="IPR003661">
    <property type="entry name" value="HisK_dim/P_dom"/>
</dbReference>
<keyword evidence="1 2" id="KW-0597">Phosphoprotein</keyword>
<name>A0A8S1W037_PAROT</name>
<evidence type="ECO:0000313" key="7">
    <source>
        <dbReference type="Proteomes" id="UP000683925"/>
    </source>
</evidence>
<dbReference type="AlphaFoldDB" id="A0A8S1W037"/>